<evidence type="ECO:0000313" key="3">
    <source>
        <dbReference type="Proteomes" id="UP001595075"/>
    </source>
</evidence>
<sequence>MGSQPPHGPRRRLPGQQAYFAAASDLEQSEKDSPPSSPIHPTSRTSFPFSSLAILCRSHLKLTSSQLNSQLYSALPFPLIITTVKYPPNDLEILQSWRRTIHHRFSIHYSSCRLMRGSKAPKHKNFQEAKAKELSLSSVESLAVGGSLTLADKNDSNTNLNLSSTITSSRLVLSPSPSH</sequence>
<reference evidence="2 3" key="1">
    <citation type="journal article" date="2024" name="Commun. Biol.">
        <title>Comparative genomic analysis of thermophilic fungi reveals convergent evolutionary adaptations and gene losses.</title>
        <authorList>
            <person name="Steindorff A.S."/>
            <person name="Aguilar-Pontes M.V."/>
            <person name="Robinson A.J."/>
            <person name="Andreopoulos B."/>
            <person name="LaButti K."/>
            <person name="Kuo A."/>
            <person name="Mondo S."/>
            <person name="Riley R."/>
            <person name="Otillar R."/>
            <person name="Haridas S."/>
            <person name="Lipzen A."/>
            <person name="Grimwood J."/>
            <person name="Schmutz J."/>
            <person name="Clum A."/>
            <person name="Reid I.D."/>
            <person name="Moisan M.C."/>
            <person name="Butler G."/>
            <person name="Nguyen T.T.M."/>
            <person name="Dewar K."/>
            <person name="Conant G."/>
            <person name="Drula E."/>
            <person name="Henrissat B."/>
            <person name="Hansel C."/>
            <person name="Singer S."/>
            <person name="Hutchinson M.I."/>
            <person name="de Vries R.P."/>
            <person name="Natvig D.O."/>
            <person name="Powell A.J."/>
            <person name="Tsang A."/>
            <person name="Grigoriev I.V."/>
        </authorList>
    </citation>
    <scope>NUCLEOTIDE SEQUENCE [LARGE SCALE GENOMIC DNA]</scope>
    <source>
        <strain evidence="2 3">CBS 494.80</strain>
    </source>
</reference>
<protein>
    <submittedName>
        <fullName evidence="2">Uncharacterized protein</fullName>
    </submittedName>
</protein>
<comment type="caution">
    <text evidence="2">The sequence shown here is derived from an EMBL/GenBank/DDBJ whole genome shotgun (WGS) entry which is preliminary data.</text>
</comment>
<evidence type="ECO:0000313" key="2">
    <source>
        <dbReference type="EMBL" id="KAL2069050.1"/>
    </source>
</evidence>
<proteinExistence type="predicted"/>
<evidence type="ECO:0000256" key="1">
    <source>
        <dbReference type="SAM" id="MobiDB-lite"/>
    </source>
</evidence>
<dbReference type="Proteomes" id="UP001595075">
    <property type="component" value="Unassembled WGS sequence"/>
</dbReference>
<organism evidence="2 3">
    <name type="scientific">Oculimacula yallundae</name>
    <dbReference type="NCBI Taxonomy" id="86028"/>
    <lineage>
        <taxon>Eukaryota</taxon>
        <taxon>Fungi</taxon>
        <taxon>Dikarya</taxon>
        <taxon>Ascomycota</taxon>
        <taxon>Pezizomycotina</taxon>
        <taxon>Leotiomycetes</taxon>
        <taxon>Helotiales</taxon>
        <taxon>Ploettnerulaceae</taxon>
        <taxon>Oculimacula</taxon>
    </lineage>
</organism>
<accession>A0ABR4CGG0</accession>
<keyword evidence="3" id="KW-1185">Reference proteome</keyword>
<name>A0ABR4CGG0_9HELO</name>
<feature type="region of interest" description="Disordered" evidence="1">
    <location>
        <begin position="1"/>
        <end position="44"/>
    </location>
</feature>
<gene>
    <name evidence="2" type="ORF">VTL71DRAFT_15388</name>
</gene>
<dbReference type="EMBL" id="JAZHXI010000008">
    <property type="protein sequence ID" value="KAL2069050.1"/>
    <property type="molecule type" value="Genomic_DNA"/>
</dbReference>